<protein>
    <submittedName>
        <fullName evidence="2">HD-like signal output (HDOD) domain, no enzymatic activity</fullName>
    </submittedName>
</protein>
<evidence type="ECO:0000313" key="2">
    <source>
        <dbReference type="EMBL" id="SDD46007.1"/>
    </source>
</evidence>
<reference evidence="2 3" key="1">
    <citation type="submission" date="2016-10" db="EMBL/GenBank/DDBJ databases">
        <authorList>
            <person name="de Groot N.N."/>
        </authorList>
    </citation>
    <scope>NUCLEOTIDE SEQUENCE [LARGE SCALE GENOMIC DNA]</scope>
    <source>
        <strain evidence="2 3">DSM 16957</strain>
    </source>
</reference>
<dbReference type="STRING" id="265719.SAMN04488509_102540"/>
<dbReference type="PANTHER" id="PTHR33525">
    <property type="match status" value="1"/>
</dbReference>
<gene>
    <name evidence="2" type="ORF">SAMN04488509_102540</name>
</gene>
<dbReference type="Gene3D" id="1.10.3210.10">
    <property type="entry name" value="Hypothetical protein af1432"/>
    <property type="match status" value="1"/>
</dbReference>
<evidence type="ECO:0000313" key="3">
    <source>
        <dbReference type="Proteomes" id="UP000199603"/>
    </source>
</evidence>
<accession>A0A1G6UZB2</accession>
<feature type="domain" description="HDOD" evidence="1">
    <location>
        <begin position="13"/>
        <end position="205"/>
    </location>
</feature>
<name>A0A1G6UZB2_9GAMM</name>
<dbReference type="AlphaFoldDB" id="A0A1G6UZB2"/>
<dbReference type="PANTHER" id="PTHR33525:SF6">
    <property type="entry name" value="HDOD DOMAIN-CONTAINING PROTEIN"/>
    <property type="match status" value="1"/>
</dbReference>
<dbReference type="RefSeq" id="WP_091240660.1">
    <property type="nucleotide sequence ID" value="NZ_FNAG01000002.1"/>
</dbReference>
<dbReference type="PROSITE" id="PS51833">
    <property type="entry name" value="HDOD"/>
    <property type="match status" value="1"/>
</dbReference>
<dbReference type="Pfam" id="PF08668">
    <property type="entry name" value="HDOD"/>
    <property type="match status" value="1"/>
</dbReference>
<keyword evidence="3" id="KW-1185">Reference proteome</keyword>
<dbReference type="Proteomes" id="UP000199603">
    <property type="component" value="Unassembled WGS sequence"/>
</dbReference>
<dbReference type="InterPro" id="IPR013976">
    <property type="entry name" value="HDOD"/>
</dbReference>
<organism evidence="2 3">
    <name type="scientific">Aquimonas voraii</name>
    <dbReference type="NCBI Taxonomy" id="265719"/>
    <lineage>
        <taxon>Bacteria</taxon>
        <taxon>Pseudomonadati</taxon>
        <taxon>Pseudomonadota</taxon>
        <taxon>Gammaproteobacteria</taxon>
        <taxon>Lysobacterales</taxon>
        <taxon>Lysobacteraceae</taxon>
        <taxon>Aquimonas</taxon>
    </lineage>
</organism>
<sequence>MQFDALFDHASALPTVPKVVQELISSLDDDNVLIGELAPKIAADPVLSARLLRLANSAYYHPPRPIGTIDDALRMLGFSTVRTLVISAGLTSSFRPIPGLDLAAFWRYSLKAAVIGRWLAKPAGVDPNQAFTVGLMHAIGQLVMHAAMPEKMLAVARVAGGFDPRRSDVERHSFGYSFPQVGARLAELWRFPNAYPAALKAWNEPLELAEFDRLAAVIHVAAWRARCDENGLEPDEIAGTVPAQVLDALQLDEAVLEDMPSPRELAAEFEGLIG</sequence>
<dbReference type="SUPFAM" id="SSF109604">
    <property type="entry name" value="HD-domain/PDEase-like"/>
    <property type="match status" value="1"/>
</dbReference>
<proteinExistence type="predicted"/>
<dbReference type="OrthoDB" id="9770715at2"/>
<dbReference type="EMBL" id="FNAG01000002">
    <property type="protein sequence ID" value="SDD46007.1"/>
    <property type="molecule type" value="Genomic_DNA"/>
</dbReference>
<evidence type="ECO:0000259" key="1">
    <source>
        <dbReference type="PROSITE" id="PS51833"/>
    </source>
</evidence>
<dbReference type="InterPro" id="IPR052340">
    <property type="entry name" value="RNase_Y/CdgJ"/>
</dbReference>